<keyword evidence="2" id="KW-0812">Transmembrane</keyword>
<dbReference type="EMBL" id="MJBS01000032">
    <property type="protein sequence ID" value="OHE99930.1"/>
    <property type="molecule type" value="Genomic_DNA"/>
</dbReference>
<feature type="transmembrane region" description="Helical" evidence="2">
    <location>
        <begin position="1251"/>
        <end position="1271"/>
    </location>
</feature>
<gene>
    <name evidence="3" type="ORF">CORC01_04831</name>
</gene>
<dbReference type="InterPro" id="IPR021840">
    <property type="entry name" value="DUF3433"/>
</dbReference>
<dbReference type="RefSeq" id="XP_022477075.1">
    <property type="nucleotide sequence ID" value="XM_022616478.1"/>
</dbReference>
<feature type="transmembrane region" description="Helical" evidence="2">
    <location>
        <begin position="805"/>
        <end position="828"/>
    </location>
</feature>
<feature type="transmembrane region" description="Helical" evidence="2">
    <location>
        <begin position="867"/>
        <end position="891"/>
    </location>
</feature>
<evidence type="ECO:0000256" key="1">
    <source>
        <dbReference type="SAM" id="MobiDB-lite"/>
    </source>
</evidence>
<feature type="region of interest" description="Disordered" evidence="1">
    <location>
        <begin position="56"/>
        <end position="90"/>
    </location>
</feature>
<comment type="caution">
    <text evidence="3">The sequence shown here is derived from an EMBL/GenBank/DDBJ whole genome shotgun (WGS) entry which is preliminary data.</text>
</comment>
<dbReference type="Proteomes" id="UP000176998">
    <property type="component" value="Unassembled WGS sequence"/>
</dbReference>
<dbReference type="PANTHER" id="PTHR37544:SF3">
    <property type="entry name" value="SPRAY"/>
    <property type="match status" value="1"/>
</dbReference>
<dbReference type="PANTHER" id="PTHR37544">
    <property type="entry name" value="SPRAY-RELATED"/>
    <property type="match status" value="1"/>
</dbReference>
<dbReference type="OrthoDB" id="5332281at2759"/>
<feature type="transmembrane region" description="Helical" evidence="2">
    <location>
        <begin position="188"/>
        <end position="205"/>
    </location>
</feature>
<dbReference type="Pfam" id="PF11915">
    <property type="entry name" value="DUF3433"/>
    <property type="match status" value="2"/>
</dbReference>
<reference evidence="3 4" key="1">
    <citation type="submission" date="2016-09" db="EMBL/GenBank/DDBJ databases">
        <authorList>
            <person name="Capua I."/>
            <person name="De Benedictis P."/>
            <person name="Joannis T."/>
            <person name="Lombin L.H."/>
            <person name="Cattoli G."/>
        </authorList>
    </citation>
    <scope>NUCLEOTIDE SEQUENCE [LARGE SCALE GENOMIC DNA]</scope>
    <source>
        <strain evidence="3 4">IMI 309357</strain>
    </source>
</reference>
<sequence length="1381" mass="150966">MVNPGRSVATDDEPLQNALLGDVEPPLARNVSPSTIDACSVASAYGLSGEINQDPGFSIRGQSQSQLYDSSTSPLAGRSKKVHEETWGVGNDGSDVAHPLIHILQDHKSHAETTFETSDGNSDSEEVLKETSTQSSFRRVLWTPPWLRKISLLGFVSLFTVLWIALVVLAQYDVENSGFVIQASASRFSWTYGPTAVFVAITGLWKQVDYHSKMHEPWQQMAKGPSPASNSLLLDYVSPILPTGLTRSFRNRHWTVAAAITGSAVLGLATLLSTTLMVPVATRISGPVPVQLNSAFDGSAFWKTTAWTLSNRTVSTVAGQFTYSDHSFSNISAISATQYLQLLQGQISEPVGTQEGVVFQDISISKTPEIRDVEQISTVVDSIIPNITCEEVDITVFDEMDGNITQFSGTVEVHIPSCGNPRIELSICADGTDQCVRNLTTYNVYRAYCSDSGIPDGFQTEARLLLMASNITQGDKPGSQYYDFDHTTRVANMTAISCQVAYMMAKNTVTTDFEKNETQLHLSESPNTGRRLPNLSDRQLVELLYSVLVAADAEMDGPRRDFGNDARKYTWGNSTAGSAGAFELMSHTIQDASAGYFRFFDVETMATSATTVLTQLAVLFLKDSFLVGPSETVSAQGTYTQERLRFRPLSLWIVVVCLIVLGLLALSIIFTFSPSVSQDPSLLASYAAILARSASVDTILAPLGECRTSQISYELVGHRFSTEFDGSTFKIQPHEVIRAHEGLIPEPKRKQHSWIPMTARTYFMVAAFILPMVTIIALEIAYRQAVEHDGFAMQNTFWTLYGTQYSSALVMLAIANIFHSLDFTITTFSTFSLMRSRAVPSHQGITSNPMREIKPVALLKALRRGHIGLSSSTLAALIGSFLTIIVSNLWVEIVFTTKTNFKTQLTTTWNLEWANSAVDDGGAVTILENVRLNKTQSPDSAVWGDLVFPLFDAIAPRDDQHGALNLGISSQKLNISIEVPSLRPKLVCHDAAKVDKAESSSGTSMDTTITATDPLPQACIAGVNGRDKNVSFEGTGDATDGFMALLFDLDIGNTVSKHCSPCETTPDSTRPDNPMGCPSLGIFFGEHALVCAQVIQQVQVGLEFTSSIGKNGEVVFHRSSLTSTPTPIESTAVNLTRGDSNLDLFPYRIQPHFDQNLTNPVSDDAADPFFRYILSGTTGISRGDLVKNTDQLIDAINGLYTKFMVQVMDSNIFRRPVVPSTPASQQDQRGFVNGTVSMEESRLTMNYIPKLILQIFLGAMMIFGLAAYILVDLKGTLPRSPHSIASGMALFAGSELCSIHIPENAEWMDKRQLDRLFEGYAFALGWWSRSATEADARSIDSLLDAPVADERFGIDVGTPERLGFQVKGNTTGRRWSKWSAL</sequence>
<accession>A0A1G4BEY5</accession>
<protein>
    <submittedName>
        <fullName evidence="3">Uncharacterized protein</fullName>
    </submittedName>
</protein>
<evidence type="ECO:0000256" key="2">
    <source>
        <dbReference type="SAM" id="Phobius"/>
    </source>
</evidence>
<organism evidence="3 4">
    <name type="scientific">Colletotrichum orchidophilum</name>
    <dbReference type="NCBI Taxonomy" id="1209926"/>
    <lineage>
        <taxon>Eukaryota</taxon>
        <taxon>Fungi</taxon>
        <taxon>Dikarya</taxon>
        <taxon>Ascomycota</taxon>
        <taxon>Pezizomycotina</taxon>
        <taxon>Sordariomycetes</taxon>
        <taxon>Hypocreomycetidae</taxon>
        <taxon>Glomerellales</taxon>
        <taxon>Glomerellaceae</taxon>
        <taxon>Colletotrichum</taxon>
    </lineage>
</organism>
<keyword evidence="4" id="KW-1185">Reference proteome</keyword>
<feature type="transmembrane region" description="Helical" evidence="2">
    <location>
        <begin position="762"/>
        <end position="785"/>
    </location>
</feature>
<feature type="compositionally biased region" description="Polar residues" evidence="1">
    <location>
        <begin position="60"/>
        <end position="74"/>
    </location>
</feature>
<proteinExistence type="predicted"/>
<feature type="transmembrane region" description="Helical" evidence="2">
    <location>
        <begin position="146"/>
        <end position="168"/>
    </location>
</feature>
<dbReference type="GeneID" id="34557988"/>
<keyword evidence="2" id="KW-1133">Transmembrane helix</keyword>
<feature type="transmembrane region" description="Helical" evidence="2">
    <location>
        <begin position="649"/>
        <end position="672"/>
    </location>
</feature>
<evidence type="ECO:0000313" key="4">
    <source>
        <dbReference type="Proteomes" id="UP000176998"/>
    </source>
</evidence>
<name>A0A1G4BEY5_9PEZI</name>
<evidence type="ECO:0000313" key="3">
    <source>
        <dbReference type="EMBL" id="OHE99930.1"/>
    </source>
</evidence>
<dbReference type="STRING" id="1209926.A0A1G4BEY5"/>
<keyword evidence="2" id="KW-0472">Membrane</keyword>
<feature type="transmembrane region" description="Helical" evidence="2">
    <location>
        <begin position="254"/>
        <end position="278"/>
    </location>
</feature>